<keyword evidence="8" id="KW-0448">Lipopolysaccharide biosynthesis</keyword>
<keyword evidence="8" id="KW-1003">Cell membrane</keyword>
<dbReference type="PANTHER" id="PTHR42755">
    <property type="entry name" value="3-DEOXY-MANNO-OCTULOSONATE CYTIDYLYLTRANSFERASE"/>
    <property type="match status" value="1"/>
</dbReference>
<evidence type="ECO:0000256" key="4">
    <source>
        <dbReference type="ARBA" id="ARBA00022679"/>
    </source>
</evidence>
<dbReference type="EMBL" id="DNWC01000012">
    <property type="protein sequence ID" value="HBJ07505.1"/>
    <property type="molecule type" value="Genomic_DNA"/>
</dbReference>
<dbReference type="GO" id="GO:0009245">
    <property type="term" value="P:lipid A biosynthetic process"/>
    <property type="evidence" value="ECO:0007669"/>
    <property type="project" value="TreeGrafter"/>
</dbReference>
<dbReference type="GO" id="GO:0043842">
    <property type="term" value="F:Kdo transferase activity"/>
    <property type="evidence" value="ECO:0007669"/>
    <property type="project" value="UniProtKB-EC"/>
</dbReference>
<evidence type="ECO:0000256" key="1">
    <source>
        <dbReference type="ARBA" id="ARBA00004713"/>
    </source>
</evidence>
<dbReference type="Pfam" id="PF04413">
    <property type="entry name" value="Glycos_transf_N"/>
    <property type="match status" value="1"/>
</dbReference>
<reference evidence="10 11" key="1">
    <citation type="journal article" date="2018" name="Nat. Biotechnol.">
        <title>A standardized bacterial taxonomy based on genome phylogeny substantially revises the tree of life.</title>
        <authorList>
            <person name="Parks D.H."/>
            <person name="Chuvochina M."/>
            <person name="Waite D.W."/>
            <person name="Rinke C."/>
            <person name="Skarshewski A."/>
            <person name="Chaumeil P.A."/>
            <person name="Hugenholtz P."/>
        </authorList>
    </citation>
    <scope>NUCLEOTIDE SEQUENCE [LARGE SCALE GENOMIC DNA]</scope>
    <source>
        <strain evidence="10">UBA11482</strain>
    </source>
</reference>
<dbReference type="GO" id="GO:0005886">
    <property type="term" value="C:plasma membrane"/>
    <property type="evidence" value="ECO:0007669"/>
    <property type="project" value="UniProtKB-SubCell"/>
</dbReference>
<dbReference type="EC" id="2.4.99.12" evidence="2 8"/>
<evidence type="ECO:0000313" key="11">
    <source>
        <dbReference type="Proteomes" id="UP000262954"/>
    </source>
</evidence>
<sequence length="410" mass="47206">MNILYNFGIYTYKQLVNIASFRNLKARKMKQGHKEIFHYLAQNADPEGGYIWIHASSLGEFEQGRPIIEAIKAHYPEQKIAITFFSPSGYEVRKNYPKADLICYLPFDLPNNVNRFLNILKPKQAIFIKYEFWGNYLNALAKRNIPTYIISAIFRPSQIFFRPYGSYFRRILQNFEHLYVQDENSKKLLKDIGITKVSVTGDTRFDRVLEIRSQAKELPLIEQFSKGNFTLIAGSSWPKDEEIFIDYFNRHPEMKLIIAPHEIHEEHIQFILSRLNRTAIRYTQADEKNIQKADCIIIDCFGLLSSIYRYGQVAYVGGGFGAGIHNVPEAAVYGIPVIFGPNHKKFKEAKELIIAGGGFSISRSEDFELVMDRLLENKEFLSKAGITAGQYIQNKSGASKKILKELYPEI</sequence>
<dbReference type="Gene3D" id="3.40.50.11720">
    <property type="entry name" value="3-Deoxy-D-manno-octulosonic-acid transferase, N-terminal domain"/>
    <property type="match status" value="1"/>
</dbReference>
<evidence type="ECO:0000256" key="5">
    <source>
        <dbReference type="ARBA" id="ARBA00031445"/>
    </source>
</evidence>
<dbReference type="UniPathway" id="UPA00958"/>
<evidence type="ECO:0000256" key="8">
    <source>
        <dbReference type="RuleBase" id="RU365103"/>
    </source>
</evidence>
<dbReference type="Proteomes" id="UP000262954">
    <property type="component" value="Unassembled WGS sequence"/>
</dbReference>
<gene>
    <name evidence="10" type="ORF">DDY73_00725</name>
</gene>
<dbReference type="AlphaFoldDB" id="A0A354LZ16"/>
<dbReference type="PANTHER" id="PTHR42755:SF1">
    <property type="entry name" value="3-DEOXY-D-MANNO-OCTULOSONIC ACID TRANSFERASE, MITOCHONDRIAL-RELATED"/>
    <property type="match status" value="1"/>
</dbReference>
<evidence type="ECO:0000256" key="2">
    <source>
        <dbReference type="ARBA" id="ARBA00012621"/>
    </source>
</evidence>
<feature type="active site" description="Proton acceptor" evidence="7">
    <location>
        <position position="60"/>
    </location>
</feature>
<evidence type="ECO:0000256" key="6">
    <source>
        <dbReference type="ARBA" id="ARBA00049183"/>
    </source>
</evidence>
<comment type="similarity">
    <text evidence="8">Belongs to the glycosyltransferase group 1 family.</text>
</comment>
<organism evidence="10 11">
    <name type="scientific">Coprobacter fastidiosus</name>
    <dbReference type="NCBI Taxonomy" id="1099853"/>
    <lineage>
        <taxon>Bacteria</taxon>
        <taxon>Pseudomonadati</taxon>
        <taxon>Bacteroidota</taxon>
        <taxon>Bacteroidia</taxon>
        <taxon>Bacteroidales</taxon>
        <taxon>Barnesiellaceae</taxon>
        <taxon>Coprobacter</taxon>
    </lineage>
</organism>
<name>A0A354LZ16_9BACT</name>
<dbReference type="InterPro" id="IPR007507">
    <property type="entry name" value="Glycos_transf_N"/>
</dbReference>
<dbReference type="InterPro" id="IPR038107">
    <property type="entry name" value="Glycos_transf_N_sf"/>
</dbReference>
<comment type="subcellular location">
    <subcellularLocation>
        <location evidence="8">Cell membrane</location>
    </subcellularLocation>
</comment>
<comment type="pathway">
    <text evidence="1 8">Bacterial outer membrane biogenesis; LPS core biosynthesis.</text>
</comment>
<accession>A0A354LZ16</accession>
<comment type="catalytic activity">
    <reaction evidence="6 8">
        <text>lipid IVA (E. coli) + CMP-3-deoxy-beta-D-manno-octulosonate = alpha-Kdo-(2-&gt;6)-lipid IVA (E. coli) + CMP + H(+)</text>
        <dbReference type="Rhea" id="RHEA:28066"/>
        <dbReference type="ChEBI" id="CHEBI:15378"/>
        <dbReference type="ChEBI" id="CHEBI:58603"/>
        <dbReference type="ChEBI" id="CHEBI:60364"/>
        <dbReference type="ChEBI" id="CHEBI:60377"/>
        <dbReference type="ChEBI" id="CHEBI:85987"/>
        <dbReference type="EC" id="2.4.99.12"/>
    </reaction>
</comment>
<dbReference type="GO" id="GO:0009244">
    <property type="term" value="P:lipopolysaccharide core region biosynthetic process"/>
    <property type="evidence" value="ECO:0007669"/>
    <property type="project" value="UniProtKB-UniRule"/>
</dbReference>
<evidence type="ECO:0000313" key="10">
    <source>
        <dbReference type="EMBL" id="HBJ07505.1"/>
    </source>
</evidence>
<feature type="domain" description="3-deoxy-D-manno-octulosonic-acid transferase N-terminal" evidence="9">
    <location>
        <begin position="37"/>
        <end position="206"/>
    </location>
</feature>
<keyword evidence="4 8" id="KW-0808">Transferase</keyword>
<dbReference type="InterPro" id="IPR039901">
    <property type="entry name" value="Kdotransferase"/>
</dbReference>
<dbReference type="Gene3D" id="3.40.50.2000">
    <property type="entry name" value="Glycogen Phosphorylase B"/>
    <property type="match status" value="1"/>
</dbReference>
<comment type="caution">
    <text evidence="10">The sequence shown here is derived from an EMBL/GenBank/DDBJ whole genome shotgun (WGS) entry which is preliminary data.</text>
</comment>
<keyword evidence="8" id="KW-0472">Membrane</keyword>
<evidence type="ECO:0000256" key="3">
    <source>
        <dbReference type="ARBA" id="ARBA00019077"/>
    </source>
</evidence>
<evidence type="ECO:0000259" key="9">
    <source>
        <dbReference type="Pfam" id="PF04413"/>
    </source>
</evidence>
<dbReference type="SUPFAM" id="SSF53756">
    <property type="entry name" value="UDP-Glycosyltransferase/glycogen phosphorylase"/>
    <property type="match status" value="1"/>
</dbReference>
<evidence type="ECO:0000256" key="7">
    <source>
        <dbReference type="PIRSR" id="PIRSR639901-1"/>
    </source>
</evidence>
<proteinExistence type="inferred from homology"/>
<protein>
    <recommendedName>
        <fullName evidence="3 8">3-deoxy-D-manno-octulosonic acid transferase</fullName>
        <shortName evidence="8">Kdo transferase</shortName>
        <ecNumber evidence="2 8">2.4.99.12</ecNumber>
    </recommendedName>
    <alternativeName>
        <fullName evidence="5 8">Lipid IV(A) 3-deoxy-D-manno-octulosonic acid transferase</fullName>
    </alternativeName>
</protein>
<comment type="function">
    <text evidence="8">Involved in lipopolysaccharide (LPS) biosynthesis. Catalyzes the transfer of 3-deoxy-D-manno-octulosonate (Kdo) residue(s) from CMP-Kdo to lipid IV(A), the tetraacyldisaccharide-1,4'-bisphosphate precursor of lipid A.</text>
</comment>